<reference evidence="2" key="1">
    <citation type="submission" date="2016-11" db="EMBL/GenBank/DDBJ databases">
        <authorList>
            <person name="Varghese N."/>
            <person name="Submissions S."/>
        </authorList>
    </citation>
    <scope>NUCLEOTIDE SEQUENCE [LARGE SCALE GENOMIC DNA]</scope>
    <source>
        <strain evidence="2">DSM 10124</strain>
    </source>
</reference>
<evidence type="ECO:0000313" key="1">
    <source>
        <dbReference type="EMBL" id="SHF18098.1"/>
    </source>
</evidence>
<dbReference type="RefSeq" id="WP_027308371.1">
    <property type="nucleotide sequence ID" value="NZ_FQVG01000040.1"/>
</dbReference>
<gene>
    <name evidence="1" type="ORF">SAMN02746091_01933</name>
</gene>
<dbReference type="AlphaFoldDB" id="A0A1M4ZJE1"/>
<dbReference type="EMBL" id="FQVG01000040">
    <property type="protein sequence ID" value="SHF18098.1"/>
    <property type="molecule type" value="Genomic_DNA"/>
</dbReference>
<dbReference type="Proteomes" id="UP000184423">
    <property type="component" value="Unassembled WGS sequence"/>
</dbReference>
<name>A0A1M4ZJE1_9CLOT</name>
<protein>
    <submittedName>
        <fullName evidence="1">Uncharacterized protein</fullName>
    </submittedName>
</protein>
<accession>A0A1M4ZJE1</accession>
<proteinExistence type="predicted"/>
<evidence type="ECO:0000313" key="2">
    <source>
        <dbReference type="Proteomes" id="UP000184423"/>
    </source>
</evidence>
<organism evidence="1 2">
    <name type="scientific">Caloramator proteoclasticus DSM 10124</name>
    <dbReference type="NCBI Taxonomy" id="1121262"/>
    <lineage>
        <taxon>Bacteria</taxon>
        <taxon>Bacillati</taxon>
        <taxon>Bacillota</taxon>
        <taxon>Clostridia</taxon>
        <taxon>Eubacteriales</taxon>
        <taxon>Clostridiaceae</taxon>
        <taxon>Caloramator</taxon>
    </lineage>
</organism>
<sequence>MNNCCDFNYNPCCSIKNILEMLRGQTCIIVLKSGRAECVRVLTVCDNILACEIAGCGCPVKFVDIHCICEVITDCRKVLGAFLK</sequence>
<keyword evidence="2" id="KW-1185">Reference proteome</keyword>